<evidence type="ECO:0000259" key="6">
    <source>
        <dbReference type="PROSITE" id="PS50145"/>
    </source>
</evidence>
<dbReference type="Proteomes" id="UP000271974">
    <property type="component" value="Unassembled WGS sequence"/>
</dbReference>
<dbReference type="InterPro" id="IPR013083">
    <property type="entry name" value="Znf_RING/FYVE/PHD"/>
</dbReference>
<dbReference type="STRING" id="188477.A0A3S0Z2M9"/>
<dbReference type="OrthoDB" id="10051587at2759"/>
<keyword evidence="3 4" id="KW-0862">Zinc</keyword>
<dbReference type="PANTHER" id="PTHR10131:SF94">
    <property type="entry name" value="TNF RECEPTOR-ASSOCIATED FACTOR 4"/>
    <property type="match status" value="1"/>
</dbReference>
<dbReference type="PANTHER" id="PTHR10131">
    <property type="entry name" value="TNF RECEPTOR ASSOCIATED FACTOR"/>
    <property type="match status" value="1"/>
</dbReference>
<accession>A0A3S0Z2M9</accession>
<dbReference type="Gene3D" id="3.30.40.10">
    <property type="entry name" value="Zinc/RING finger domain, C3HC4 (zinc finger)"/>
    <property type="match status" value="4"/>
</dbReference>
<keyword evidence="2 4" id="KW-0863">Zinc-finger</keyword>
<sequence length="262" mass="29322">MSSETGGEANLSLSGGQTAADSLPFSNSSGASSGNYSFPEGDDPELVERDEKYFCLVHGGLLKEPIQTSCGHRICKDCVEVYLGPNESKLCPAGEEDCMEVRRDNVYPDPGFRREINHVLVFCPFKHNGCPVKIKLGKLKDHKQECQYREVLCPYASRGCVAEVLLKDLDEHKKDCGFRPMSCDLCGIEFNANDKQEHDTTACPESTVKCRYKCGKKLKRRQLEDHLQSCPKKPTECPYKSLGCTFEVRLFLMMILVISTCK</sequence>
<feature type="zinc finger region" description="TRAF-type" evidence="4">
    <location>
        <begin position="142"/>
        <end position="190"/>
    </location>
</feature>
<protein>
    <recommendedName>
        <fullName evidence="6">TRAF-type domain-containing protein</fullName>
    </recommendedName>
</protein>
<evidence type="ECO:0000256" key="5">
    <source>
        <dbReference type="SAM" id="MobiDB-lite"/>
    </source>
</evidence>
<dbReference type="InterPro" id="IPR017907">
    <property type="entry name" value="Znf_RING_CS"/>
</dbReference>
<evidence type="ECO:0000256" key="1">
    <source>
        <dbReference type="ARBA" id="ARBA00022723"/>
    </source>
</evidence>
<evidence type="ECO:0000256" key="3">
    <source>
        <dbReference type="ARBA" id="ARBA00022833"/>
    </source>
</evidence>
<dbReference type="InterPro" id="IPR001293">
    <property type="entry name" value="Znf_TRAF"/>
</dbReference>
<keyword evidence="1 4" id="KW-0479">Metal-binding</keyword>
<evidence type="ECO:0000256" key="2">
    <source>
        <dbReference type="ARBA" id="ARBA00022771"/>
    </source>
</evidence>
<evidence type="ECO:0000313" key="7">
    <source>
        <dbReference type="EMBL" id="RUS69430.1"/>
    </source>
</evidence>
<dbReference type="Pfam" id="PF02176">
    <property type="entry name" value="zf-TRAF"/>
    <property type="match status" value="2"/>
</dbReference>
<feature type="region of interest" description="Disordered" evidence="5">
    <location>
        <begin position="1"/>
        <end position="42"/>
    </location>
</feature>
<feature type="zinc finger region" description="TRAF-type" evidence="4">
    <location>
        <begin position="198"/>
        <end position="248"/>
    </location>
</feature>
<name>A0A3S0Z2M9_ELYCH</name>
<dbReference type="SUPFAM" id="SSF49599">
    <property type="entry name" value="TRAF domain-like"/>
    <property type="match status" value="3"/>
</dbReference>
<dbReference type="GO" id="GO:0008270">
    <property type="term" value="F:zinc ion binding"/>
    <property type="evidence" value="ECO:0007669"/>
    <property type="project" value="UniProtKB-KW"/>
</dbReference>
<gene>
    <name evidence="7" type="ORF">EGW08_022811</name>
</gene>
<dbReference type="PROSITE" id="PS00518">
    <property type="entry name" value="ZF_RING_1"/>
    <property type="match status" value="1"/>
</dbReference>
<dbReference type="EMBL" id="RQTK01001685">
    <property type="protein sequence ID" value="RUS69430.1"/>
    <property type="molecule type" value="Genomic_DNA"/>
</dbReference>
<feature type="compositionally biased region" description="Polar residues" evidence="5">
    <location>
        <begin position="1"/>
        <end position="20"/>
    </location>
</feature>
<keyword evidence="8" id="KW-1185">Reference proteome</keyword>
<dbReference type="AlphaFoldDB" id="A0A3S0Z2M9"/>
<organism evidence="7 8">
    <name type="scientific">Elysia chlorotica</name>
    <name type="common">Eastern emerald elysia</name>
    <name type="synonym">Sea slug</name>
    <dbReference type="NCBI Taxonomy" id="188477"/>
    <lineage>
        <taxon>Eukaryota</taxon>
        <taxon>Metazoa</taxon>
        <taxon>Spiralia</taxon>
        <taxon>Lophotrochozoa</taxon>
        <taxon>Mollusca</taxon>
        <taxon>Gastropoda</taxon>
        <taxon>Heterobranchia</taxon>
        <taxon>Euthyneura</taxon>
        <taxon>Panpulmonata</taxon>
        <taxon>Sacoglossa</taxon>
        <taxon>Placobranchoidea</taxon>
        <taxon>Plakobranchidae</taxon>
        <taxon>Elysia</taxon>
    </lineage>
</organism>
<proteinExistence type="predicted"/>
<dbReference type="PROSITE" id="PS50145">
    <property type="entry name" value="ZF_TRAF"/>
    <property type="match status" value="2"/>
</dbReference>
<evidence type="ECO:0000313" key="8">
    <source>
        <dbReference type="Proteomes" id="UP000271974"/>
    </source>
</evidence>
<comment type="caution">
    <text evidence="7">The sequence shown here is derived from an EMBL/GenBank/DDBJ whole genome shotgun (WGS) entry which is preliminary data.</text>
</comment>
<reference evidence="7 8" key="1">
    <citation type="submission" date="2019-01" db="EMBL/GenBank/DDBJ databases">
        <title>A draft genome assembly of the solar-powered sea slug Elysia chlorotica.</title>
        <authorList>
            <person name="Cai H."/>
            <person name="Li Q."/>
            <person name="Fang X."/>
            <person name="Li J."/>
            <person name="Curtis N.E."/>
            <person name="Altenburger A."/>
            <person name="Shibata T."/>
            <person name="Feng M."/>
            <person name="Maeda T."/>
            <person name="Schwartz J.A."/>
            <person name="Shigenobu S."/>
            <person name="Lundholm N."/>
            <person name="Nishiyama T."/>
            <person name="Yang H."/>
            <person name="Hasebe M."/>
            <person name="Li S."/>
            <person name="Pierce S.K."/>
            <person name="Wang J."/>
        </authorList>
    </citation>
    <scope>NUCLEOTIDE SEQUENCE [LARGE SCALE GENOMIC DNA]</scope>
    <source>
        <strain evidence="7">EC2010</strain>
        <tissue evidence="7">Whole organism of an adult</tissue>
    </source>
</reference>
<evidence type="ECO:0000256" key="4">
    <source>
        <dbReference type="PROSITE-ProRule" id="PRU00207"/>
    </source>
</evidence>
<feature type="domain" description="TRAF-type" evidence="6">
    <location>
        <begin position="142"/>
        <end position="190"/>
    </location>
</feature>
<feature type="domain" description="TRAF-type" evidence="6">
    <location>
        <begin position="198"/>
        <end position="248"/>
    </location>
</feature>
<dbReference type="SUPFAM" id="SSF57850">
    <property type="entry name" value="RING/U-box"/>
    <property type="match status" value="1"/>
</dbReference>
<feature type="compositionally biased region" description="Low complexity" evidence="5">
    <location>
        <begin position="22"/>
        <end position="39"/>
    </location>
</feature>